<dbReference type="GO" id="GO:0004106">
    <property type="term" value="F:chorismate mutase activity"/>
    <property type="evidence" value="ECO:0007669"/>
    <property type="project" value="UniProtKB-EC"/>
</dbReference>
<gene>
    <name evidence="3" type="ORF">J2Z37_003459</name>
</gene>
<dbReference type="NCBIfam" id="TIGR01796">
    <property type="entry name" value="CM_mono_aroH"/>
    <property type="match status" value="1"/>
</dbReference>
<keyword evidence="2" id="KW-0028">Amino-acid biosynthesis</keyword>
<keyword evidence="2 3" id="KW-0413">Isomerase</keyword>
<evidence type="ECO:0000256" key="2">
    <source>
        <dbReference type="PROSITE-ProRule" id="PRU00514"/>
    </source>
</evidence>
<dbReference type="SUPFAM" id="SSF55298">
    <property type="entry name" value="YjgF-like"/>
    <property type="match status" value="1"/>
</dbReference>
<comment type="caution">
    <text evidence="3">The sequence shown here is derived from an EMBL/GenBank/DDBJ whole genome shotgun (WGS) entry which is preliminary data.</text>
</comment>
<dbReference type="PANTHER" id="PTHR21164:SF0">
    <property type="entry name" value="CHORISMATE MUTASE AROH"/>
    <property type="match status" value="1"/>
</dbReference>
<evidence type="ECO:0000256" key="1">
    <source>
        <dbReference type="NCBIfam" id="TIGR01796"/>
    </source>
</evidence>
<name>A0ABS4GT75_9BACL</name>
<dbReference type="Gene3D" id="3.30.1330.40">
    <property type="entry name" value="RutC-like"/>
    <property type="match status" value="1"/>
</dbReference>
<dbReference type="Proteomes" id="UP001519343">
    <property type="component" value="Unassembled WGS sequence"/>
</dbReference>
<reference evidence="3 4" key="1">
    <citation type="submission" date="2021-03" db="EMBL/GenBank/DDBJ databases">
        <title>Genomic Encyclopedia of Type Strains, Phase IV (KMG-IV): sequencing the most valuable type-strain genomes for metagenomic binning, comparative biology and taxonomic classification.</title>
        <authorList>
            <person name="Goeker M."/>
        </authorList>
    </citation>
    <scope>NUCLEOTIDE SEQUENCE [LARGE SCALE GENOMIC DNA]</scope>
    <source>
        <strain evidence="3 4">DSM 24738</strain>
    </source>
</reference>
<accession>A0ABS4GT75</accession>
<proteinExistence type="predicted"/>
<dbReference type="EC" id="5.4.99.5" evidence="1 2"/>
<dbReference type="PANTHER" id="PTHR21164">
    <property type="entry name" value="CHORISMATE MUTASE"/>
    <property type="match status" value="1"/>
</dbReference>
<keyword evidence="2" id="KW-0057">Aromatic amino acid biosynthesis</keyword>
<keyword evidence="4" id="KW-1185">Reference proteome</keyword>
<dbReference type="EMBL" id="JAGGKT010000011">
    <property type="protein sequence ID" value="MBP1933446.1"/>
    <property type="molecule type" value="Genomic_DNA"/>
</dbReference>
<protein>
    <recommendedName>
        <fullName evidence="1 2">chorismate mutase</fullName>
        <ecNumber evidence="1 2">5.4.99.5</ecNumber>
    </recommendedName>
</protein>
<sequence>MVGVRGIRGAITVSENNSEEILQATRELADQIIEQNQITPDQVAAIFITVTHDLNADFPAKAIRAIRNWELVPLMCSNEMPVPGSLEKCIRIMMLVNTDQPIDGIRHVFLREAKRLRPDLVSRNS</sequence>
<comment type="catalytic activity">
    <reaction evidence="2">
        <text>chorismate = prephenate</text>
        <dbReference type="Rhea" id="RHEA:13897"/>
        <dbReference type="ChEBI" id="CHEBI:29748"/>
        <dbReference type="ChEBI" id="CHEBI:29934"/>
        <dbReference type="EC" id="5.4.99.5"/>
    </reaction>
</comment>
<dbReference type="Pfam" id="PF07736">
    <property type="entry name" value="CM_1"/>
    <property type="match status" value="1"/>
</dbReference>
<organism evidence="3 4">
    <name type="scientific">Ammoniphilus resinae</name>
    <dbReference type="NCBI Taxonomy" id="861532"/>
    <lineage>
        <taxon>Bacteria</taxon>
        <taxon>Bacillati</taxon>
        <taxon>Bacillota</taxon>
        <taxon>Bacilli</taxon>
        <taxon>Bacillales</taxon>
        <taxon>Paenibacillaceae</taxon>
        <taxon>Aneurinibacillus group</taxon>
        <taxon>Ammoniphilus</taxon>
    </lineage>
</organism>
<dbReference type="InterPro" id="IPR035959">
    <property type="entry name" value="RutC-like_sf"/>
</dbReference>
<dbReference type="PIRSF" id="PIRSF005965">
    <property type="entry name" value="Chor_mut_AroH"/>
    <property type="match status" value="1"/>
</dbReference>
<dbReference type="PROSITE" id="PS51167">
    <property type="entry name" value="CHORISMATE_MUT_1"/>
    <property type="match status" value="1"/>
</dbReference>
<evidence type="ECO:0000313" key="4">
    <source>
        <dbReference type="Proteomes" id="UP001519343"/>
    </source>
</evidence>
<dbReference type="InterPro" id="IPR008243">
    <property type="entry name" value="Chorismate_mutase_AroH"/>
</dbReference>
<evidence type="ECO:0000313" key="3">
    <source>
        <dbReference type="EMBL" id="MBP1933446.1"/>
    </source>
</evidence>
<dbReference type="CDD" id="cd02185">
    <property type="entry name" value="AroH"/>
    <property type="match status" value="1"/>
</dbReference>